<reference evidence="3" key="1">
    <citation type="submission" date="2016-10" db="EMBL/GenBank/DDBJ databases">
        <authorList>
            <person name="Varghese N."/>
            <person name="Submissions S."/>
        </authorList>
    </citation>
    <scope>NUCLEOTIDE SEQUENCE [LARGE SCALE GENOMIC DNA]</scope>
    <source>
        <strain evidence="3">CGMCC 1.6489</strain>
    </source>
</reference>
<sequence>MIHKIKALHDNGKGLSIRAISQELGLSRNTVRKYLRMEENAITEQIEDPSRTKRLDDHRDYLVHLLKQFPKLSAVKIARKLQAKVGDLPDLHPTF</sequence>
<dbReference type="InterPro" id="IPR017894">
    <property type="entry name" value="HTH_IS21_transposase_type"/>
</dbReference>
<name>A0A1I0BFQ3_9GAMM</name>
<accession>A0A1I0BFQ3</accession>
<dbReference type="InterPro" id="IPR009057">
    <property type="entry name" value="Homeodomain-like_sf"/>
</dbReference>
<keyword evidence="3" id="KW-1185">Reference proteome</keyword>
<dbReference type="Proteomes" id="UP000198762">
    <property type="component" value="Unassembled WGS sequence"/>
</dbReference>
<dbReference type="Gene3D" id="1.10.10.60">
    <property type="entry name" value="Homeodomain-like"/>
    <property type="match status" value="1"/>
</dbReference>
<protein>
    <submittedName>
        <fullName evidence="2">Homeodomain-like domain-containing protein</fullName>
    </submittedName>
</protein>
<dbReference type="SUPFAM" id="SSF46689">
    <property type="entry name" value="Homeodomain-like"/>
    <property type="match status" value="1"/>
</dbReference>
<gene>
    <name evidence="2" type="ORF">SAMN04487962_1043</name>
</gene>
<dbReference type="Pfam" id="PF13384">
    <property type="entry name" value="HTH_23"/>
    <property type="match status" value="1"/>
</dbReference>
<feature type="domain" description="HTH IS21-type" evidence="1">
    <location>
        <begin position="2"/>
        <end position="66"/>
    </location>
</feature>
<dbReference type="PROSITE" id="PS50531">
    <property type="entry name" value="HTH_IS21"/>
    <property type="match status" value="1"/>
</dbReference>
<dbReference type="EMBL" id="FOHZ01000004">
    <property type="protein sequence ID" value="SET05803.1"/>
    <property type="molecule type" value="Genomic_DNA"/>
</dbReference>
<proteinExistence type="predicted"/>
<evidence type="ECO:0000259" key="1">
    <source>
        <dbReference type="PROSITE" id="PS50531"/>
    </source>
</evidence>
<keyword evidence="2" id="KW-0238">DNA-binding</keyword>
<dbReference type="GO" id="GO:0003677">
    <property type="term" value="F:DNA binding"/>
    <property type="evidence" value="ECO:0007669"/>
    <property type="project" value="UniProtKB-KW"/>
</dbReference>
<dbReference type="AlphaFoldDB" id="A0A1I0BFQ3"/>
<evidence type="ECO:0000313" key="2">
    <source>
        <dbReference type="EMBL" id="SET05803.1"/>
    </source>
</evidence>
<evidence type="ECO:0000313" key="3">
    <source>
        <dbReference type="Proteomes" id="UP000198762"/>
    </source>
</evidence>
<dbReference type="STRING" id="430453.SAMN04487962_1043"/>
<organism evidence="2 3">
    <name type="scientific">Marinobacter segnicrescens</name>
    <dbReference type="NCBI Taxonomy" id="430453"/>
    <lineage>
        <taxon>Bacteria</taxon>
        <taxon>Pseudomonadati</taxon>
        <taxon>Pseudomonadota</taxon>
        <taxon>Gammaproteobacteria</taxon>
        <taxon>Pseudomonadales</taxon>
        <taxon>Marinobacteraceae</taxon>
        <taxon>Marinobacter</taxon>
    </lineage>
</organism>
<keyword evidence="2" id="KW-0371">Homeobox</keyword>